<dbReference type="Proteomes" id="UP000563151">
    <property type="component" value="Unassembled WGS sequence"/>
</dbReference>
<dbReference type="InterPro" id="IPR038063">
    <property type="entry name" value="Transpep_catalytic_dom"/>
</dbReference>
<keyword evidence="10" id="KW-1185">Reference proteome</keyword>
<dbReference type="Pfam" id="PF03734">
    <property type="entry name" value="YkuD"/>
    <property type="match status" value="1"/>
</dbReference>
<dbReference type="InterPro" id="IPR005490">
    <property type="entry name" value="LD_TPept_cat_dom"/>
</dbReference>
<keyword evidence="7" id="KW-0812">Transmembrane</keyword>
<evidence type="ECO:0000256" key="6">
    <source>
        <dbReference type="PROSITE-ProRule" id="PRU01373"/>
    </source>
</evidence>
<dbReference type="EMBL" id="JAAZWO010000003">
    <property type="protein sequence ID" value="MBC2396783.1"/>
    <property type="molecule type" value="Genomic_DNA"/>
</dbReference>
<dbReference type="AlphaFoldDB" id="A0A923EAG8"/>
<dbReference type="PANTHER" id="PTHR30582:SF33">
    <property type="entry name" value="EXPORTED PROTEIN"/>
    <property type="match status" value="1"/>
</dbReference>
<evidence type="ECO:0000256" key="2">
    <source>
        <dbReference type="ARBA" id="ARBA00022679"/>
    </source>
</evidence>
<accession>A0A923EAG8</accession>
<evidence type="ECO:0000259" key="8">
    <source>
        <dbReference type="PROSITE" id="PS52029"/>
    </source>
</evidence>
<comment type="caution">
    <text evidence="9">The sequence shown here is derived from an EMBL/GenBank/DDBJ whole genome shotgun (WGS) entry which is preliminary data.</text>
</comment>
<dbReference type="InterPro" id="IPR038054">
    <property type="entry name" value="LD_TPept-like_central_sf"/>
</dbReference>
<dbReference type="GO" id="GO:0018104">
    <property type="term" value="P:peptidoglycan-protein cross-linking"/>
    <property type="evidence" value="ECO:0007669"/>
    <property type="project" value="TreeGrafter"/>
</dbReference>
<dbReference type="GO" id="GO:0008360">
    <property type="term" value="P:regulation of cell shape"/>
    <property type="evidence" value="ECO:0007669"/>
    <property type="project" value="UniProtKB-UniRule"/>
</dbReference>
<name>A0A923EAG8_CLOTT</name>
<evidence type="ECO:0000256" key="1">
    <source>
        <dbReference type="ARBA" id="ARBA00004752"/>
    </source>
</evidence>
<keyword evidence="7" id="KW-1133">Transmembrane helix</keyword>
<dbReference type="InterPro" id="IPR050979">
    <property type="entry name" value="LD-transpeptidase"/>
</dbReference>
<feature type="transmembrane region" description="Helical" evidence="7">
    <location>
        <begin position="18"/>
        <end position="37"/>
    </location>
</feature>
<keyword evidence="4 6" id="KW-0573">Peptidoglycan synthesis</keyword>
<evidence type="ECO:0000256" key="4">
    <source>
        <dbReference type="ARBA" id="ARBA00022984"/>
    </source>
</evidence>
<dbReference type="Gene3D" id="3.10.20.800">
    <property type="match status" value="1"/>
</dbReference>
<feature type="active site" description="Proton donor/acceptor" evidence="6">
    <location>
        <position position="417"/>
    </location>
</feature>
<proteinExistence type="predicted"/>
<keyword evidence="3 6" id="KW-0133">Cell shape</keyword>
<dbReference type="GO" id="GO:0005576">
    <property type="term" value="C:extracellular region"/>
    <property type="evidence" value="ECO:0007669"/>
    <property type="project" value="TreeGrafter"/>
</dbReference>
<dbReference type="SUPFAM" id="SSF143985">
    <property type="entry name" value="L,D-transpeptidase pre-catalytic domain-like"/>
    <property type="match status" value="1"/>
</dbReference>
<dbReference type="RefSeq" id="WP_035146472.1">
    <property type="nucleotide sequence ID" value="NZ_JAAZWO010000003.1"/>
</dbReference>
<dbReference type="GO" id="GO:0016740">
    <property type="term" value="F:transferase activity"/>
    <property type="evidence" value="ECO:0007669"/>
    <property type="project" value="UniProtKB-KW"/>
</dbReference>
<feature type="domain" description="L,D-TPase catalytic" evidence="8">
    <location>
        <begin position="343"/>
        <end position="462"/>
    </location>
</feature>
<dbReference type="SUPFAM" id="SSF141523">
    <property type="entry name" value="L,D-transpeptidase catalytic domain-like"/>
    <property type="match status" value="1"/>
</dbReference>
<evidence type="ECO:0000313" key="10">
    <source>
        <dbReference type="Proteomes" id="UP000563151"/>
    </source>
</evidence>
<dbReference type="CDD" id="cd16913">
    <property type="entry name" value="YkuD_like"/>
    <property type="match status" value="1"/>
</dbReference>
<comment type="pathway">
    <text evidence="1 6">Cell wall biogenesis; peptidoglycan biosynthesis.</text>
</comment>
<dbReference type="Pfam" id="PF12229">
    <property type="entry name" value="PG_binding_4"/>
    <property type="match status" value="2"/>
</dbReference>
<dbReference type="InterPro" id="IPR022029">
    <property type="entry name" value="YoaR-like_PG-bd"/>
</dbReference>
<evidence type="ECO:0000256" key="7">
    <source>
        <dbReference type="SAM" id="Phobius"/>
    </source>
</evidence>
<feature type="active site" description="Nucleophile" evidence="6">
    <location>
        <position position="438"/>
    </location>
</feature>
<gene>
    <name evidence="9" type="ORF">HGG79_03165</name>
</gene>
<keyword evidence="2" id="KW-0808">Transferase</keyword>
<protein>
    <submittedName>
        <fullName evidence="9">L,D-transpeptidase family protein</fullName>
    </submittedName>
</protein>
<dbReference type="PANTHER" id="PTHR30582">
    <property type="entry name" value="L,D-TRANSPEPTIDASE"/>
    <property type="match status" value="1"/>
</dbReference>
<sequence length="464" mass="53555">MKDINIKKFFKKEVKKNIIILIASIILIYLLISLYFVNHYFFNTVMNGVDVSLKAHDDVNNIIINYIKDYKLQLIERNGEIEEIIGQDIGMKYNEKNSAHRIYQMKNSLKWISSLIKKQEYYVCDLFVYNKDKLENKINTLKCLNRDIIESQNVSFKYSNGSYEAVKEIYGNKIYKDILNQAIEMSILEGKTKLDLNRNLCYENPQYTLRSDKTFQTNNLLNKYVGTKITYVFGSKNEILDGNIINKWLRIDENLDIVIDKKAVNEYVQGLSKKYDTVGIGRKIKASTNKIVEVKGGFYGWKINCAAEVKVLLENIKLGKALKKEPIYIQKALFRNEDDIGNTYVEINITRQHLWFYKDGKLIIEGSVVTGNPNKGNGTSVGVYMLNYKQKGATLTGPNYNSQVTYWMPFNGNIGIHDASWRHSFGKDIYKRNGSHGCVNTPLHLAKTIFDNIKEGTPIICYEE</sequence>
<evidence type="ECO:0000256" key="3">
    <source>
        <dbReference type="ARBA" id="ARBA00022960"/>
    </source>
</evidence>
<dbReference type="Gene3D" id="2.40.440.10">
    <property type="entry name" value="L,D-transpeptidase catalytic domain-like"/>
    <property type="match status" value="1"/>
</dbReference>
<keyword evidence="5 6" id="KW-0961">Cell wall biogenesis/degradation</keyword>
<dbReference type="GO" id="GO:0071555">
    <property type="term" value="P:cell wall organization"/>
    <property type="evidence" value="ECO:0007669"/>
    <property type="project" value="UniProtKB-UniRule"/>
</dbReference>
<dbReference type="PROSITE" id="PS52029">
    <property type="entry name" value="LD_TPASE"/>
    <property type="match status" value="1"/>
</dbReference>
<evidence type="ECO:0000313" key="9">
    <source>
        <dbReference type="EMBL" id="MBC2396783.1"/>
    </source>
</evidence>
<organism evidence="9 10">
    <name type="scientific">Clostridium tetanomorphum</name>
    <dbReference type="NCBI Taxonomy" id="1553"/>
    <lineage>
        <taxon>Bacteria</taxon>
        <taxon>Bacillati</taxon>
        <taxon>Bacillota</taxon>
        <taxon>Clostridia</taxon>
        <taxon>Eubacteriales</taxon>
        <taxon>Clostridiaceae</taxon>
        <taxon>Clostridium</taxon>
    </lineage>
</organism>
<dbReference type="GO" id="GO:0071972">
    <property type="term" value="F:peptidoglycan L,D-transpeptidase activity"/>
    <property type="evidence" value="ECO:0007669"/>
    <property type="project" value="TreeGrafter"/>
</dbReference>
<keyword evidence="7" id="KW-0472">Membrane</keyword>
<evidence type="ECO:0000256" key="5">
    <source>
        <dbReference type="ARBA" id="ARBA00023316"/>
    </source>
</evidence>
<reference evidence="9 10" key="1">
    <citation type="submission" date="2020-04" db="EMBL/GenBank/DDBJ databases">
        <title>Genomic insights into acetone-butanol-ethanol (ABE) fermentation by sequencing solventogenic clostridia strains.</title>
        <authorList>
            <person name="Brown S."/>
        </authorList>
    </citation>
    <scope>NUCLEOTIDE SEQUENCE [LARGE SCALE GENOMIC DNA]</scope>
    <source>
        <strain evidence="9 10">DJ011</strain>
    </source>
</reference>